<dbReference type="CDD" id="cd06171">
    <property type="entry name" value="Sigma70_r4"/>
    <property type="match status" value="1"/>
</dbReference>
<organism evidence="8 9">
    <name type="scientific">Robiginitalea aurantiaca</name>
    <dbReference type="NCBI Taxonomy" id="3056915"/>
    <lineage>
        <taxon>Bacteria</taxon>
        <taxon>Pseudomonadati</taxon>
        <taxon>Bacteroidota</taxon>
        <taxon>Flavobacteriia</taxon>
        <taxon>Flavobacteriales</taxon>
        <taxon>Flavobacteriaceae</taxon>
        <taxon>Robiginitalea</taxon>
    </lineage>
</organism>
<dbReference type="PANTHER" id="PTHR43133:SF8">
    <property type="entry name" value="RNA POLYMERASE SIGMA FACTOR HI_1459-RELATED"/>
    <property type="match status" value="1"/>
</dbReference>
<evidence type="ECO:0000256" key="2">
    <source>
        <dbReference type="ARBA" id="ARBA00023015"/>
    </source>
</evidence>
<proteinExistence type="inferred from homology"/>
<comment type="caution">
    <text evidence="8">The sequence shown here is derived from an EMBL/GenBank/DDBJ whole genome shotgun (WGS) entry which is preliminary data.</text>
</comment>
<dbReference type="InterPro" id="IPR036388">
    <property type="entry name" value="WH-like_DNA-bd_sf"/>
</dbReference>
<dbReference type="Gene3D" id="1.10.10.10">
    <property type="entry name" value="Winged helix-like DNA-binding domain superfamily/Winged helix DNA-binding domain"/>
    <property type="match status" value="1"/>
</dbReference>
<dbReference type="InterPro" id="IPR039425">
    <property type="entry name" value="RNA_pol_sigma-70-like"/>
</dbReference>
<keyword evidence="2" id="KW-0805">Transcription regulation</keyword>
<name>A0ABT7WHE2_9FLAO</name>
<keyword evidence="4" id="KW-0238">DNA-binding</keyword>
<dbReference type="InterPro" id="IPR013324">
    <property type="entry name" value="RNA_pol_sigma_r3/r4-like"/>
</dbReference>
<keyword evidence="5" id="KW-0804">Transcription</keyword>
<protein>
    <submittedName>
        <fullName evidence="8">Sigma-70 family RNA polymerase sigma factor</fullName>
    </submittedName>
</protein>
<evidence type="ECO:0000256" key="5">
    <source>
        <dbReference type="ARBA" id="ARBA00023163"/>
    </source>
</evidence>
<comment type="similarity">
    <text evidence="1">Belongs to the sigma-70 factor family. ECF subfamily.</text>
</comment>
<dbReference type="Proteomes" id="UP001174839">
    <property type="component" value="Unassembled WGS sequence"/>
</dbReference>
<feature type="domain" description="RNA polymerase sigma-70 region 2" evidence="6">
    <location>
        <begin position="27"/>
        <end position="93"/>
    </location>
</feature>
<evidence type="ECO:0000313" key="9">
    <source>
        <dbReference type="Proteomes" id="UP001174839"/>
    </source>
</evidence>
<reference evidence="8" key="1">
    <citation type="submission" date="2023-06" db="EMBL/GenBank/DDBJ databases">
        <title>Robiginitalea aurantiacus sp. nov. and Algoriphagus sediminis sp. nov., isolated from coastal sediment.</title>
        <authorList>
            <person name="Zhou Z.Y."/>
            <person name="An J."/>
            <person name="Jia Y.W."/>
            <person name="Du Z.J."/>
        </authorList>
    </citation>
    <scope>NUCLEOTIDE SEQUENCE</scope>
    <source>
        <strain evidence="8">M39</strain>
    </source>
</reference>
<dbReference type="RefSeq" id="WP_289725709.1">
    <property type="nucleotide sequence ID" value="NZ_JAUDUY010000008.1"/>
</dbReference>
<dbReference type="InterPro" id="IPR007627">
    <property type="entry name" value="RNA_pol_sigma70_r2"/>
</dbReference>
<keyword evidence="3" id="KW-0731">Sigma factor</keyword>
<dbReference type="NCBIfam" id="TIGR02937">
    <property type="entry name" value="sigma70-ECF"/>
    <property type="match status" value="1"/>
</dbReference>
<evidence type="ECO:0000256" key="4">
    <source>
        <dbReference type="ARBA" id="ARBA00023125"/>
    </source>
</evidence>
<keyword evidence="9" id="KW-1185">Reference proteome</keyword>
<dbReference type="Pfam" id="PF04542">
    <property type="entry name" value="Sigma70_r2"/>
    <property type="match status" value="1"/>
</dbReference>
<dbReference type="SUPFAM" id="SSF88946">
    <property type="entry name" value="Sigma2 domain of RNA polymerase sigma factors"/>
    <property type="match status" value="1"/>
</dbReference>
<dbReference type="PANTHER" id="PTHR43133">
    <property type="entry name" value="RNA POLYMERASE ECF-TYPE SIGMA FACTO"/>
    <property type="match status" value="1"/>
</dbReference>
<evidence type="ECO:0000256" key="1">
    <source>
        <dbReference type="ARBA" id="ARBA00010641"/>
    </source>
</evidence>
<dbReference type="Gene3D" id="1.10.1740.10">
    <property type="match status" value="1"/>
</dbReference>
<evidence type="ECO:0000259" key="6">
    <source>
        <dbReference type="Pfam" id="PF04542"/>
    </source>
</evidence>
<dbReference type="InterPro" id="IPR013325">
    <property type="entry name" value="RNA_pol_sigma_r2"/>
</dbReference>
<dbReference type="InterPro" id="IPR013249">
    <property type="entry name" value="RNA_pol_sigma70_r4_t2"/>
</dbReference>
<feature type="domain" description="RNA polymerase sigma factor 70 region 4 type 2" evidence="7">
    <location>
        <begin position="131"/>
        <end position="180"/>
    </location>
</feature>
<accession>A0ABT7WHE2</accession>
<dbReference type="InterPro" id="IPR014284">
    <property type="entry name" value="RNA_pol_sigma-70_dom"/>
</dbReference>
<evidence type="ECO:0000259" key="7">
    <source>
        <dbReference type="Pfam" id="PF08281"/>
    </source>
</evidence>
<evidence type="ECO:0000256" key="3">
    <source>
        <dbReference type="ARBA" id="ARBA00023082"/>
    </source>
</evidence>
<dbReference type="Pfam" id="PF08281">
    <property type="entry name" value="Sigma70_r4_2"/>
    <property type="match status" value="1"/>
</dbReference>
<dbReference type="SUPFAM" id="SSF88659">
    <property type="entry name" value="Sigma3 and sigma4 domains of RNA polymerase sigma factors"/>
    <property type="match status" value="1"/>
</dbReference>
<evidence type="ECO:0000313" key="8">
    <source>
        <dbReference type="EMBL" id="MDM9632342.1"/>
    </source>
</evidence>
<gene>
    <name evidence="8" type="ORF">QU605_12730</name>
</gene>
<dbReference type="EMBL" id="JAUDUY010000008">
    <property type="protein sequence ID" value="MDM9632342.1"/>
    <property type="molecule type" value="Genomic_DNA"/>
</dbReference>
<sequence>MPPQEDIILETISKAREGDQKAFSQLMDRFWPEVYGFQLRRTQNENDAEDISIQTFARAFDKLDSYDPKFGFNTWLITISKNLHVDLLRKRKRNVLEQRENHSGDAMKKVLDESPSAEDQLIIDQNLKTLLENIKKLKPAYRRVIELRYFREMSYAEIAEDLNEPLGNVKIKLLRAKKLLATAISQRQRNG</sequence>